<proteinExistence type="predicted"/>
<name>A0ABU4UD57_9GAMM</name>
<keyword evidence="1" id="KW-1133">Transmembrane helix</keyword>
<evidence type="ECO:0000256" key="1">
    <source>
        <dbReference type="SAM" id="Phobius"/>
    </source>
</evidence>
<dbReference type="EMBL" id="JAXARY010000006">
    <property type="protein sequence ID" value="MDX8127290.1"/>
    <property type="molecule type" value="Genomic_DNA"/>
</dbReference>
<comment type="caution">
    <text evidence="2">The sequence shown here is derived from an EMBL/GenBank/DDBJ whole genome shotgun (WGS) entry which is preliminary data.</text>
</comment>
<dbReference type="RefSeq" id="WP_319961215.1">
    <property type="nucleotide sequence ID" value="NZ_JAXARY010000006.1"/>
</dbReference>
<protein>
    <submittedName>
        <fullName evidence="2">Uncharacterized protein</fullName>
    </submittedName>
</protein>
<keyword evidence="3" id="KW-1185">Reference proteome</keyword>
<feature type="transmembrane region" description="Helical" evidence="1">
    <location>
        <begin position="22"/>
        <end position="41"/>
    </location>
</feature>
<dbReference type="Proteomes" id="UP001284537">
    <property type="component" value="Unassembled WGS sequence"/>
</dbReference>
<gene>
    <name evidence="2" type="ORF">QLH52_08365</name>
</gene>
<reference evidence="2 3" key="1">
    <citation type="submission" date="2023-11" db="EMBL/GenBank/DDBJ databases">
        <authorList>
            <person name="Ouyang M.-Y."/>
        </authorList>
    </citation>
    <scope>NUCLEOTIDE SEQUENCE [LARGE SCALE GENOMIC DNA]</scope>
    <source>
        <strain evidence="2 3">OY6</strain>
    </source>
</reference>
<organism evidence="2 3">
    <name type="scientific">Methylomonas defluvii</name>
    <dbReference type="NCBI Taxonomy" id="3045149"/>
    <lineage>
        <taxon>Bacteria</taxon>
        <taxon>Pseudomonadati</taxon>
        <taxon>Pseudomonadota</taxon>
        <taxon>Gammaproteobacteria</taxon>
        <taxon>Methylococcales</taxon>
        <taxon>Methylococcaceae</taxon>
        <taxon>Methylomonas</taxon>
    </lineage>
</organism>
<keyword evidence="1" id="KW-0472">Membrane</keyword>
<evidence type="ECO:0000313" key="3">
    <source>
        <dbReference type="Proteomes" id="UP001284537"/>
    </source>
</evidence>
<keyword evidence="1" id="KW-0812">Transmembrane</keyword>
<sequence>MSRNDAISEFIAYGFEHYGDGFGIVLFGITILISSGMIPWLSGRQKRGVKGYLDAQNDSRPPTIEEEYCHSHYLTFKAGIFFVVLGVFLYFFNQANFLNIWVYYAIGSSRTTKTSVREVRACAAFPDNFMVATPGMSRDRLATAPVLLCLPHPCSRIAET</sequence>
<feature type="transmembrane region" description="Helical" evidence="1">
    <location>
        <begin position="80"/>
        <end position="104"/>
    </location>
</feature>
<accession>A0ABU4UD57</accession>
<evidence type="ECO:0000313" key="2">
    <source>
        <dbReference type="EMBL" id="MDX8127290.1"/>
    </source>
</evidence>